<sequence length="230" mass="25279">MQIKVVSLRRYPVKSMGGEALDSVALDPRGLAGDRWFAVEDEDGHFASGKNSRRFRRRDPVFSYSAGTATSGEVTVTGPGGEWQAMDPALDDELTAVMGVGVRVRPEADVSHQDSGSVSLVGTATLAWCAERWNIDPDPRRLRVNILLATDEPFIEEQWVGQEITIGDIVLRGVRRIPRCRMVDIDQDGARVEGRLLKPLTQERDMCLAVYADVVRTGVLRVGDEVSVSA</sequence>
<evidence type="ECO:0000313" key="3">
    <source>
        <dbReference type="Proteomes" id="UP000540656"/>
    </source>
</evidence>
<keyword evidence="3" id="KW-1185">Reference proteome</keyword>
<proteinExistence type="predicted"/>
<dbReference type="GO" id="GO:0003824">
    <property type="term" value="F:catalytic activity"/>
    <property type="evidence" value="ECO:0007669"/>
    <property type="project" value="InterPro"/>
</dbReference>
<dbReference type="AlphaFoldDB" id="A0A7Y9UTT7"/>
<dbReference type="Pfam" id="PF03473">
    <property type="entry name" value="MOSC"/>
    <property type="match status" value="1"/>
</dbReference>
<dbReference type="SUPFAM" id="SSF50800">
    <property type="entry name" value="PK beta-barrel domain-like"/>
    <property type="match status" value="1"/>
</dbReference>
<dbReference type="RefSeq" id="WP_179502212.1">
    <property type="nucleotide sequence ID" value="NZ_JACCAA010000001.1"/>
</dbReference>
<dbReference type="EMBL" id="JACCAA010000001">
    <property type="protein sequence ID" value="NYG59129.1"/>
    <property type="molecule type" value="Genomic_DNA"/>
</dbReference>
<organism evidence="2 3">
    <name type="scientific">Nocardioides daedukensis</name>
    <dbReference type="NCBI Taxonomy" id="634462"/>
    <lineage>
        <taxon>Bacteria</taxon>
        <taxon>Bacillati</taxon>
        <taxon>Actinomycetota</taxon>
        <taxon>Actinomycetes</taxon>
        <taxon>Propionibacteriales</taxon>
        <taxon>Nocardioidaceae</taxon>
        <taxon>Nocardioides</taxon>
    </lineage>
</organism>
<dbReference type="InterPro" id="IPR011037">
    <property type="entry name" value="Pyrv_Knase-like_insert_dom_sf"/>
</dbReference>
<dbReference type="PROSITE" id="PS51340">
    <property type="entry name" value="MOSC"/>
    <property type="match status" value="1"/>
</dbReference>
<gene>
    <name evidence="2" type="ORF">BJ980_002052</name>
</gene>
<feature type="domain" description="MOSC" evidence="1">
    <location>
        <begin position="87"/>
        <end position="229"/>
    </location>
</feature>
<dbReference type="GO" id="GO:0030170">
    <property type="term" value="F:pyridoxal phosphate binding"/>
    <property type="evidence" value="ECO:0007669"/>
    <property type="project" value="InterPro"/>
</dbReference>
<dbReference type="InterPro" id="IPR005303">
    <property type="entry name" value="MOCOS_middle"/>
</dbReference>
<protein>
    <recommendedName>
        <fullName evidence="1">MOSC domain-containing protein</fullName>
    </recommendedName>
</protein>
<dbReference type="Proteomes" id="UP000540656">
    <property type="component" value="Unassembled WGS sequence"/>
</dbReference>
<name>A0A7Y9UTT7_9ACTN</name>
<dbReference type="InterPro" id="IPR005302">
    <property type="entry name" value="MoCF_Sase_C"/>
</dbReference>
<reference evidence="2 3" key="1">
    <citation type="submission" date="2020-07" db="EMBL/GenBank/DDBJ databases">
        <title>Sequencing the genomes of 1000 actinobacteria strains.</title>
        <authorList>
            <person name="Klenk H.-P."/>
        </authorList>
    </citation>
    <scope>NUCLEOTIDE SEQUENCE [LARGE SCALE GENOMIC DNA]</scope>
    <source>
        <strain evidence="2 3">DSM 23819</strain>
    </source>
</reference>
<accession>A0A7Y9UTT7</accession>
<comment type="caution">
    <text evidence="2">The sequence shown here is derived from an EMBL/GenBank/DDBJ whole genome shotgun (WGS) entry which is preliminary data.</text>
</comment>
<evidence type="ECO:0000259" key="1">
    <source>
        <dbReference type="PROSITE" id="PS51340"/>
    </source>
</evidence>
<evidence type="ECO:0000313" key="2">
    <source>
        <dbReference type="EMBL" id="NYG59129.1"/>
    </source>
</evidence>
<dbReference type="GO" id="GO:0030151">
    <property type="term" value="F:molybdenum ion binding"/>
    <property type="evidence" value="ECO:0007669"/>
    <property type="project" value="InterPro"/>
</dbReference>
<dbReference type="Pfam" id="PF03476">
    <property type="entry name" value="MOSC_N"/>
    <property type="match status" value="1"/>
</dbReference>